<dbReference type="EMBL" id="VWPK01000015">
    <property type="protein sequence ID" value="KAA5612070.1"/>
    <property type="molecule type" value="Genomic_DNA"/>
</dbReference>
<evidence type="ECO:0000313" key="3">
    <source>
        <dbReference type="Proteomes" id="UP000325255"/>
    </source>
</evidence>
<organism evidence="2 3">
    <name type="scientific">Rhodovastum atsumiense</name>
    <dbReference type="NCBI Taxonomy" id="504468"/>
    <lineage>
        <taxon>Bacteria</taxon>
        <taxon>Pseudomonadati</taxon>
        <taxon>Pseudomonadota</taxon>
        <taxon>Alphaproteobacteria</taxon>
        <taxon>Acetobacterales</taxon>
        <taxon>Acetobacteraceae</taxon>
        <taxon>Rhodovastum</taxon>
    </lineage>
</organism>
<dbReference type="Proteomes" id="UP000325255">
    <property type="component" value="Unassembled WGS sequence"/>
</dbReference>
<dbReference type="AlphaFoldDB" id="A0A5M6IUU4"/>
<keyword evidence="3" id="KW-1185">Reference proteome</keyword>
<gene>
    <name evidence="2" type="ORF">F1189_11470</name>
</gene>
<name>A0A5M6IUU4_9PROT</name>
<evidence type="ECO:0000256" key="1">
    <source>
        <dbReference type="SAM" id="Phobius"/>
    </source>
</evidence>
<proteinExistence type="predicted"/>
<keyword evidence="1" id="KW-1133">Transmembrane helix</keyword>
<feature type="transmembrane region" description="Helical" evidence="1">
    <location>
        <begin position="70"/>
        <end position="88"/>
    </location>
</feature>
<dbReference type="RefSeq" id="WP_150040886.1">
    <property type="nucleotide sequence ID" value="NZ_OW485601.1"/>
</dbReference>
<keyword evidence="1" id="KW-0812">Transmembrane</keyword>
<comment type="caution">
    <text evidence="2">The sequence shown here is derived from an EMBL/GenBank/DDBJ whole genome shotgun (WGS) entry which is preliminary data.</text>
</comment>
<accession>A0A5M6IUU4</accession>
<sequence>MNVWMVGCSGPRACTLLDRIAAFETGLARQAARWRVEDDAAMLAMEEEILSAGEEEASASSRPRTSSARSILGTLGIAASLVLMWLGMQVI</sequence>
<evidence type="ECO:0000313" key="2">
    <source>
        <dbReference type="EMBL" id="KAA5612070.1"/>
    </source>
</evidence>
<reference evidence="2 3" key="1">
    <citation type="submission" date="2019-09" db="EMBL/GenBank/DDBJ databases">
        <title>Genome sequence of Rhodovastum atsumiense, a diverse member of the Acetobacteraceae family of non-sulfur purple photosynthetic bacteria.</title>
        <authorList>
            <person name="Meyer T."/>
            <person name="Kyndt J."/>
        </authorList>
    </citation>
    <scope>NUCLEOTIDE SEQUENCE [LARGE SCALE GENOMIC DNA]</scope>
    <source>
        <strain evidence="2 3">DSM 21279</strain>
    </source>
</reference>
<keyword evidence="1" id="KW-0472">Membrane</keyword>
<protein>
    <submittedName>
        <fullName evidence="2">Uncharacterized protein</fullName>
    </submittedName>
</protein>